<evidence type="ECO:0000313" key="1">
    <source>
        <dbReference type="EMBL" id="MBN7810041.1"/>
    </source>
</evidence>
<proteinExistence type="predicted"/>
<dbReference type="EMBL" id="JAFKCT010000001">
    <property type="protein sequence ID" value="MBN7810041.1"/>
    <property type="molecule type" value="Genomic_DNA"/>
</dbReference>
<sequence length="114" mass="12826">MKTRETHSSLFQQRFTLLMALLLCLFVSGVEYLPQEGRVDQTEQSSENPDQTFLNVAVDAVVPFVLHVSHTVMHLIYQIFSFEVKLPATPVIAASAPNELIEILFERIISPQGP</sequence>
<keyword evidence="2" id="KW-1185">Reference proteome</keyword>
<reference evidence="1 2" key="1">
    <citation type="submission" date="2021-03" db="EMBL/GenBank/DDBJ databases">
        <title>novel species isolated from a fishpond in China.</title>
        <authorList>
            <person name="Lu H."/>
            <person name="Cai Z."/>
        </authorList>
    </citation>
    <scope>NUCLEOTIDE SEQUENCE [LARGE SCALE GENOMIC DNA]</scope>
    <source>
        <strain evidence="1 2">H41</strain>
    </source>
</reference>
<name>A0ABS3C080_9BACT</name>
<gene>
    <name evidence="1" type="ORF">J0A68_03680</name>
</gene>
<dbReference type="Proteomes" id="UP000664317">
    <property type="component" value="Unassembled WGS sequence"/>
</dbReference>
<evidence type="ECO:0000313" key="2">
    <source>
        <dbReference type="Proteomes" id="UP000664317"/>
    </source>
</evidence>
<comment type="caution">
    <text evidence="1">The sequence shown here is derived from an EMBL/GenBank/DDBJ whole genome shotgun (WGS) entry which is preliminary data.</text>
</comment>
<dbReference type="RefSeq" id="WP_206576829.1">
    <property type="nucleotide sequence ID" value="NZ_JAFKCT010000001.1"/>
</dbReference>
<accession>A0ABS3C080</accession>
<organism evidence="1 2">
    <name type="scientific">Algoriphagus oliviformis</name>
    <dbReference type="NCBI Taxonomy" id="2811231"/>
    <lineage>
        <taxon>Bacteria</taxon>
        <taxon>Pseudomonadati</taxon>
        <taxon>Bacteroidota</taxon>
        <taxon>Cytophagia</taxon>
        <taxon>Cytophagales</taxon>
        <taxon>Cyclobacteriaceae</taxon>
        <taxon>Algoriphagus</taxon>
    </lineage>
</organism>
<protein>
    <submittedName>
        <fullName evidence="1">Uncharacterized protein</fullName>
    </submittedName>
</protein>